<dbReference type="Pfam" id="PF12771">
    <property type="entry name" value="SusD-like_2"/>
    <property type="match status" value="1"/>
</dbReference>
<evidence type="ECO:0000313" key="2">
    <source>
        <dbReference type="EMBL" id="MDN5200670.1"/>
    </source>
</evidence>
<dbReference type="PROSITE" id="PS51257">
    <property type="entry name" value="PROKAR_LIPOPROTEIN"/>
    <property type="match status" value="1"/>
</dbReference>
<dbReference type="EMBL" id="JAUJEA010000001">
    <property type="protein sequence ID" value="MDN5200670.1"/>
    <property type="molecule type" value="Genomic_DNA"/>
</dbReference>
<dbReference type="Gene3D" id="1.25.40.390">
    <property type="match status" value="1"/>
</dbReference>
<feature type="region of interest" description="Disordered" evidence="1">
    <location>
        <begin position="441"/>
        <end position="460"/>
    </location>
</feature>
<evidence type="ECO:0000313" key="3">
    <source>
        <dbReference type="Proteomes" id="UP001172082"/>
    </source>
</evidence>
<dbReference type="InterPro" id="IPR011990">
    <property type="entry name" value="TPR-like_helical_dom_sf"/>
</dbReference>
<organism evidence="2 3">
    <name type="scientific">Splendidivirga corallicola</name>
    <dbReference type="NCBI Taxonomy" id="3051826"/>
    <lineage>
        <taxon>Bacteria</taxon>
        <taxon>Pseudomonadati</taxon>
        <taxon>Bacteroidota</taxon>
        <taxon>Cytophagia</taxon>
        <taxon>Cytophagales</taxon>
        <taxon>Splendidivirgaceae</taxon>
        <taxon>Splendidivirga</taxon>
    </lineage>
</organism>
<accession>A0ABT8KM87</accession>
<sequence length="501" mass="56633">MKKYINIKTFMIGVIFMGIISSCDNDFADVNLDPDAVTSVNPGQLFSKVLINSSRVDMEPRTNYFHAFMQYGFSGFWSGTQYVISDNIVARYFNGMYRSPIKNVVFLIDQLQDDPLNVNTLSAARIWKVFLFQKMTDVYGDIPYFESGQSLTTRDFTPAYDTQEVIYNDLIKELQEAKAAFDSELDGVRGDQFYNGDIVRWEKLANSLLLRIGMRIMKVDPTRGQSLINEAVAGGVMESNDDMPVMRHTENEPNAFNFTLGDQHFVLHKTLVDHMKINEDPRLTIYGGIHDQARGVVISTDTTDYYGWSPNPDDSAATVRVTFNIYRPTETPFLHFSYAQVEFLLAEAAVRGLVGTDPQVHYENGIRASMQSLALLPASPGISDTQIADYIAANPFDDPGDTSDDSDEAKIEKIATEFWLSGFIFDADEVWNNWKRTGFPDLTPNPNSLTQASDSPGRIPRKLPYPQDEFVRNGENVRAVLPRYGNANDFNEASRVWWDID</sequence>
<dbReference type="InterPro" id="IPR041662">
    <property type="entry name" value="SusD-like_2"/>
</dbReference>
<name>A0ABT8KM87_9BACT</name>
<feature type="compositionally biased region" description="Polar residues" evidence="1">
    <location>
        <begin position="444"/>
        <end position="454"/>
    </location>
</feature>
<keyword evidence="2" id="KW-0449">Lipoprotein</keyword>
<protein>
    <submittedName>
        <fullName evidence="2">SusD/RagB family nutrient-binding outer membrane lipoprotein</fullName>
    </submittedName>
</protein>
<dbReference type="RefSeq" id="WP_346750692.1">
    <property type="nucleotide sequence ID" value="NZ_JAUJEA010000001.1"/>
</dbReference>
<evidence type="ECO:0000256" key="1">
    <source>
        <dbReference type="SAM" id="MobiDB-lite"/>
    </source>
</evidence>
<keyword evidence="3" id="KW-1185">Reference proteome</keyword>
<proteinExistence type="predicted"/>
<dbReference type="Proteomes" id="UP001172082">
    <property type="component" value="Unassembled WGS sequence"/>
</dbReference>
<reference evidence="2" key="1">
    <citation type="submission" date="2023-06" db="EMBL/GenBank/DDBJ databases">
        <title>Genomic of Parafulvivirga corallium.</title>
        <authorList>
            <person name="Wang G."/>
        </authorList>
    </citation>
    <scope>NUCLEOTIDE SEQUENCE</scope>
    <source>
        <strain evidence="2">BMA10</strain>
    </source>
</reference>
<dbReference type="SUPFAM" id="SSF48452">
    <property type="entry name" value="TPR-like"/>
    <property type="match status" value="1"/>
</dbReference>
<comment type="caution">
    <text evidence="2">The sequence shown here is derived from an EMBL/GenBank/DDBJ whole genome shotgun (WGS) entry which is preliminary data.</text>
</comment>
<gene>
    <name evidence="2" type="ORF">QQ008_04840</name>
</gene>